<evidence type="ECO:0000259" key="5">
    <source>
        <dbReference type="PROSITE" id="PS50089"/>
    </source>
</evidence>
<keyword evidence="2 4" id="KW-0863">Zinc-finger</keyword>
<dbReference type="SUPFAM" id="SSF57845">
    <property type="entry name" value="B-box zinc-binding domain"/>
    <property type="match status" value="1"/>
</dbReference>
<accession>A0A4W3JX71</accession>
<dbReference type="SMART" id="SM00184">
    <property type="entry name" value="RING"/>
    <property type="match status" value="1"/>
</dbReference>
<dbReference type="PANTHER" id="PTHR25465:SF41">
    <property type="entry name" value="E3 UBIQUITIN-PROTEIN LIGASE RNF135"/>
    <property type="match status" value="1"/>
</dbReference>
<proteinExistence type="predicted"/>
<dbReference type="InterPro" id="IPR051051">
    <property type="entry name" value="E3_ubiq-ligase_TRIM/RNF"/>
</dbReference>
<reference evidence="7" key="4">
    <citation type="submission" date="2025-08" db="UniProtKB">
        <authorList>
            <consortium name="Ensembl"/>
        </authorList>
    </citation>
    <scope>IDENTIFICATION</scope>
</reference>
<evidence type="ECO:0000256" key="2">
    <source>
        <dbReference type="ARBA" id="ARBA00022771"/>
    </source>
</evidence>
<dbReference type="PROSITE" id="PS50089">
    <property type="entry name" value="ZF_RING_2"/>
    <property type="match status" value="1"/>
</dbReference>
<reference evidence="7" key="5">
    <citation type="submission" date="2025-09" db="UniProtKB">
        <authorList>
            <consortium name="Ensembl"/>
        </authorList>
    </citation>
    <scope>IDENTIFICATION</scope>
</reference>
<dbReference type="Gene3D" id="3.30.160.60">
    <property type="entry name" value="Classic Zinc Finger"/>
    <property type="match status" value="1"/>
</dbReference>
<dbReference type="Proteomes" id="UP000314986">
    <property type="component" value="Unassembled WGS sequence"/>
</dbReference>
<evidence type="ECO:0000256" key="4">
    <source>
        <dbReference type="PROSITE-ProRule" id="PRU00024"/>
    </source>
</evidence>
<evidence type="ECO:0000313" key="8">
    <source>
        <dbReference type="Proteomes" id="UP000314986"/>
    </source>
</evidence>
<keyword evidence="8" id="KW-1185">Reference proteome</keyword>
<dbReference type="InParanoid" id="A0A4W3JX71"/>
<dbReference type="Pfam" id="PF00643">
    <property type="entry name" value="zf-B_box"/>
    <property type="match status" value="1"/>
</dbReference>
<reference evidence="8" key="3">
    <citation type="journal article" date="2014" name="Nature">
        <title>Elephant shark genome provides unique insights into gnathostome evolution.</title>
        <authorList>
            <consortium name="International Elephant Shark Genome Sequencing Consortium"/>
            <person name="Venkatesh B."/>
            <person name="Lee A.P."/>
            <person name="Ravi V."/>
            <person name="Maurya A.K."/>
            <person name="Lian M.M."/>
            <person name="Swann J.B."/>
            <person name="Ohta Y."/>
            <person name="Flajnik M.F."/>
            <person name="Sutoh Y."/>
            <person name="Kasahara M."/>
            <person name="Hoon S."/>
            <person name="Gangu V."/>
            <person name="Roy S.W."/>
            <person name="Irimia M."/>
            <person name="Korzh V."/>
            <person name="Kondrychyn I."/>
            <person name="Lim Z.W."/>
            <person name="Tay B.H."/>
            <person name="Tohari S."/>
            <person name="Kong K.W."/>
            <person name="Ho S."/>
            <person name="Lorente-Galdos B."/>
            <person name="Quilez J."/>
            <person name="Marques-Bonet T."/>
            <person name="Raney B.J."/>
            <person name="Ingham P.W."/>
            <person name="Tay A."/>
            <person name="Hillier L.W."/>
            <person name="Minx P."/>
            <person name="Boehm T."/>
            <person name="Wilson R.K."/>
            <person name="Brenner S."/>
            <person name="Warren W.C."/>
        </authorList>
    </citation>
    <scope>NUCLEOTIDE SEQUENCE [LARGE SCALE GENOMIC DNA]</scope>
</reference>
<evidence type="ECO:0000256" key="3">
    <source>
        <dbReference type="ARBA" id="ARBA00022833"/>
    </source>
</evidence>
<keyword evidence="1" id="KW-0479">Metal-binding</keyword>
<dbReference type="Pfam" id="PF15227">
    <property type="entry name" value="zf-C3HC4_4"/>
    <property type="match status" value="1"/>
</dbReference>
<name>A0A4W3JX71_CALMI</name>
<keyword evidence="3" id="KW-0862">Zinc</keyword>
<dbReference type="CDD" id="cd19802">
    <property type="entry name" value="Bbox1_TRIM8-like"/>
    <property type="match status" value="1"/>
</dbReference>
<dbReference type="InterPro" id="IPR017907">
    <property type="entry name" value="Znf_RING_CS"/>
</dbReference>
<reference evidence="8" key="1">
    <citation type="journal article" date="2006" name="Science">
        <title>Ancient noncoding elements conserved in the human genome.</title>
        <authorList>
            <person name="Venkatesh B."/>
            <person name="Kirkness E.F."/>
            <person name="Loh Y.H."/>
            <person name="Halpern A.L."/>
            <person name="Lee A.P."/>
            <person name="Johnson J."/>
            <person name="Dandona N."/>
            <person name="Viswanathan L.D."/>
            <person name="Tay A."/>
            <person name="Venter J.C."/>
            <person name="Strausberg R.L."/>
            <person name="Brenner S."/>
        </authorList>
    </citation>
    <scope>NUCLEOTIDE SEQUENCE [LARGE SCALE GENOMIC DNA]</scope>
</reference>
<dbReference type="SMART" id="SM00336">
    <property type="entry name" value="BBOX"/>
    <property type="match status" value="1"/>
</dbReference>
<dbReference type="PROSITE" id="PS50119">
    <property type="entry name" value="ZF_BBOX"/>
    <property type="match status" value="1"/>
</dbReference>
<feature type="domain" description="RING-type" evidence="5">
    <location>
        <begin position="11"/>
        <end position="54"/>
    </location>
</feature>
<dbReference type="Gene3D" id="3.30.40.10">
    <property type="entry name" value="Zinc/RING finger domain, C3HC4 (zinc finger)"/>
    <property type="match status" value="1"/>
</dbReference>
<dbReference type="GO" id="GO:0008270">
    <property type="term" value="F:zinc ion binding"/>
    <property type="evidence" value="ECO:0007669"/>
    <property type="project" value="UniProtKB-KW"/>
</dbReference>
<dbReference type="OMA" id="FLCLMDE"/>
<protein>
    <recommendedName>
        <fullName evidence="9">E3 ubiquitin/ISG15 ligase TRIM25-like protein</fullName>
    </recommendedName>
</protein>
<dbReference type="Gene3D" id="4.10.830.40">
    <property type="match status" value="1"/>
</dbReference>
<evidence type="ECO:0000259" key="6">
    <source>
        <dbReference type="PROSITE" id="PS50119"/>
    </source>
</evidence>
<dbReference type="PANTHER" id="PTHR25465">
    <property type="entry name" value="B-BOX DOMAIN CONTAINING"/>
    <property type="match status" value="1"/>
</dbReference>
<evidence type="ECO:0000256" key="1">
    <source>
        <dbReference type="ARBA" id="ARBA00022723"/>
    </source>
</evidence>
<reference evidence="8" key="2">
    <citation type="journal article" date="2007" name="PLoS Biol.">
        <title>Survey sequencing and comparative analysis of the elephant shark (Callorhinchus milii) genome.</title>
        <authorList>
            <person name="Venkatesh B."/>
            <person name="Kirkness E.F."/>
            <person name="Loh Y.H."/>
            <person name="Halpern A.L."/>
            <person name="Lee A.P."/>
            <person name="Johnson J."/>
            <person name="Dandona N."/>
            <person name="Viswanathan L.D."/>
            <person name="Tay A."/>
            <person name="Venter J.C."/>
            <person name="Strausberg R.L."/>
            <person name="Brenner S."/>
        </authorList>
    </citation>
    <scope>NUCLEOTIDE SEQUENCE [LARGE SCALE GENOMIC DNA]</scope>
</reference>
<evidence type="ECO:0000313" key="7">
    <source>
        <dbReference type="Ensembl" id="ENSCMIP00000048104.1"/>
    </source>
</evidence>
<feature type="domain" description="B box-type" evidence="6">
    <location>
        <begin position="137"/>
        <end position="178"/>
    </location>
</feature>
<dbReference type="GeneTree" id="ENSGT01030000234583"/>
<dbReference type="SUPFAM" id="SSF57850">
    <property type="entry name" value="RING/U-box"/>
    <property type="match status" value="1"/>
</dbReference>
<dbReference type="InterPro" id="IPR013083">
    <property type="entry name" value="Znf_RING/FYVE/PHD"/>
</dbReference>
<dbReference type="PROSITE" id="PS00518">
    <property type="entry name" value="ZF_RING_1"/>
    <property type="match status" value="1"/>
</dbReference>
<dbReference type="Ensembl" id="ENSCMIT00000048778.1">
    <property type="protein sequence ID" value="ENSCMIP00000048104.1"/>
    <property type="gene ID" value="ENSCMIG00000019680.1"/>
</dbReference>
<dbReference type="InterPro" id="IPR001841">
    <property type="entry name" value="Znf_RING"/>
</dbReference>
<evidence type="ECO:0008006" key="9">
    <source>
        <dbReference type="Google" id="ProtNLM"/>
    </source>
</evidence>
<dbReference type="AlphaFoldDB" id="A0A4W3JX71"/>
<organism evidence="7 8">
    <name type="scientific">Callorhinchus milii</name>
    <name type="common">Ghost shark</name>
    <dbReference type="NCBI Taxonomy" id="7868"/>
    <lineage>
        <taxon>Eukaryota</taxon>
        <taxon>Metazoa</taxon>
        <taxon>Chordata</taxon>
        <taxon>Craniata</taxon>
        <taxon>Vertebrata</taxon>
        <taxon>Chondrichthyes</taxon>
        <taxon>Holocephali</taxon>
        <taxon>Chimaeriformes</taxon>
        <taxon>Callorhinchidae</taxon>
        <taxon>Callorhinchus</taxon>
    </lineage>
</organism>
<dbReference type="InterPro" id="IPR000315">
    <property type="entry name" value="Znf_B-box"/>
</dbReference>
<dbReference type="Pfam" id="PF22586">
    <property type="entry name" value="ANCHR-like_BBOX"/>
    <property type="match status" value="1"/>
</dbReference>
<sequence length="219" mass="25391">SFQQHILILNCSICWNIYTEPVSLTCGHNFCRKCIEKNWDKRDTVQVYSCPECRAEYNQKPVLQKNLKLCNIIERFEATQMNEEPIKILCDFCLDDPFPAVKTCMNCEASLCEHHFRKHSEKAAQKNHVLIEPASSLEDRKCSDHEKLIEYYCLDDHSCICVTCYVAGPHKNHDIRILKDIHNETKVGTHSRASLEEATKELQGTEMNLKVFNKQLLSN</sequence>